<evidence type="ECO:0000256" key="4">
    <source>
        <dbReference type="ARBA" id="ARBA00022729"/>
    </source>
</evidence>
<feature type="disulfide bond" evidence="7">
    <location>
        <begin position="74"/>
        <end position="86"/>
    </location>
</feature>
<name>A0ABR2W2D4_9FUNG</name>
<evidence type="ECO:0000256" key="2">
    <source>
        <dbReference type="ARBA" id="ARBA00022669"/>
    </source>
</evidence>
<gene>
    <name evidence="11" type="ORF">K7432_005957</name>
</gene>
<keyword evidence="2 7" id="KW-0147">Chitin-binding</keyword>
<dbReference type="PANTHER" id="PTHR46471:SF2">
    <property type="entry name" value="CHITIN DEACETYLASE-RELATED"/>
    <property type="match status" value="1"/>
</dbReference>
<sequence>MISRTCLLFVTSLALTSTFLTSPVYAVVDVKVNLGSNGSNGGKNSSPAAGTSSVTATTSLRYLDQTCGAQIGSCAPGLCCSEYGYCGYTSDHCGTNCQPAYGACDDGTLATVNTGCSVPGTFAVTFDDGPSVLTSGLLDYLQKQKVKVTFFMNGLNWKSYDTLNPILGIYKLADVVKRAYDLGHQICSHTWGHVDLIQVNEYNITYEITRLNNAFATILNKVPTCLRPPYGDTDTTSLKVLKRMGYTVVNWNVDPVDWNPVNTIDEMFQGYVNQTGSTDPTIGKFISLDHDVWNTTADFRPINYPKTIPLAQRVIEYLKGRNWKLVSLPECLGSTKAFYRDPNPSDRVCGSSGCP</sequence>
<evidence type="ECO:0000256" key="8">
    <source>
        <dbReference type="SAM" id="SignalP"/>
    </source>
</evidence>
<evidence type="ECO:0000256" key="1">
    <source>
        <dbReference type="ARBA" id="ARBA00001941"/>
    </source>
</evidence>
<dbReference type="Gene3D" id="3.20.20.370">
    <property type="entry name" value="Glycoside hydrolase/deacetylase"/>
    <property type="match status" value="1"/>
</dbReference>
<comment type="cofactor">
    <cofactor evidence="1">
        <name>Co(2+)</name>
        <dbReference type="ChEBI" id="CHEBI:48828"/>
    </cofactor>
</comment>
<comment type="caution">
    <text evidence="7">Lacks conserved residue(s) required for the propagation of feature annotation.</text>
</comment>
<accession>A0ABR2W2D4</accession>
<keyword evidence="12" id="KW-1185">Reference proteome</keyword>
<dbReference type="InterPro" id="IPR036861">
    <property type="entry name" value="Endochitinase-like_sf"/>
</dbReference>
<evidence type="ECO:0000313" key="12">
    <source>
        <dbReference type="Proteomes" id="UP001479436"/>
    </source>
</evidence>
<dbReference type="EMBL" id="JASJQH010007125">
    <property type="protein sequence ID" value="KAK9717737.1"/>
    <property type="molecule type" value="Genomic_DNA"/>
</dbReference>
<dbReference type="PROSITE" id="PS51677">
    <property type="entry name" value="NODB"/>
    <property type="match status" value="1"/>
</dbReference>
<keyword evidence="6" id="KW-0119">Carbohydrate metabolism</keyword>
<evidence type="ECO:0008006" key="13">
    <source>
        <dbReference type="Google" id="ProtNLM"/>
    </source>
</evidence>
<keyword evidence="4 8" id="KW-0732">Signal</keyword>
<organism evidence="11 12">
    <name type="scientific">Basidiobolus ranarum</name>
    <dbReference type="NCBI Taxonomy" id="34480"/>
    <lineage>
        <taxon>Eukaryota</taxon>
        <taxon>Fungi</taxon>
        <taxon>Fungi incertae sedis</taxon>
        <taxon>Zoopagomycota</taxon>
        <taxon>Entomophthoromycotina</taxon>
        <taxon>Basidiobolomycetes</taxon>
        <taxon>Basidiobolales</taxon>
        <taxon>Basidiobolaceae</taxon>
        <taxon>Basidiobolus</taxon>
    </lineage>
</organism>
<reference evidence="11 12" key="1">
    <citation type="submission" date="2023-04" db="EMBL/GenBank/DDBJ databases">
        <title>Genome of Basidiobolus ranarum AG-B5.</title>
        <authorList>
            <person name="Stajich J.E."/>
            <person name="Carter-House D."/>
            <person name="Gryganskyi A."/>
        </authorList>
    </citation>
    <scope>NUCLEOTIDE SEQUENCE [LARGE SCALE GENOMIC DNA]</scope>
    <source>
        <strain evidence="11 12">AG-B5</strain>
    </source>
</reference>
<feature type="chain" id="PRO_5045398769" description="Glycoside hydrolase/deacetylase" evidence="8">
    <location>
        <begin position="27"/>
        <end position="355"/>
    </location>
</feature>
<dbReference type="Pfam" id="PF01522">
    <property type="entry name" value="Polysacc_deac_1"/>
    <property type="match status" value="1"/>
</dbReference>
<evidence type="ECO:0000256" key="5">
    <source>
        <dbReference type="ARBA" id="ARBA00022801"/>
    </source>
</evidence>
<feature type="disulfide bond" evidence="7">
    <location>
        <begin position="79"/>
        <end position="93"/>
    </location>
</feature>
<evidence type="ECO:0000256" key="6">
    <source>
        <dbReference type="ARBA" id="ARBA00023277"/>
    </source>
</evidence>
<dbReference type="InterPro" id="IPR002509">
    <property type="entry name" value="NODB_dom"/>
</dbReference>
<evidence type="ECO:0000256" key="7">
    <source>
        <dbReference type="PROSITE-ProRule" id="PRU00261"/>
    </source>
</evidence>
<evidence type="ECO:0000256" key="3">
    <source>
        <dbReference type="ARBA" id="ARBA00022723"/>
    </source>
</evidence>
<keyword evidence="3" id="KW-0479">Metal-binding</keyword>
<keyword evidence="5" id="KW-0378">Hydrolase</keyword>
<dbReference type="SMART" id="SM00270">
    <property type="entry name" value="ChtBD1"/>
    <property type="match status" value="1"/>
</dbReference>
<evidence type="ECO:0000313" key="11">
    <source>
        <dbReference type="EMBL" id="KAK9717737.1"/>
    </source>
</evidence>
<dbReference type="PROSITE" id="PS50941">
    <property type="entry name" value="CHIT_BIND_I_2"/>
    <property type="match status" value="1"/>
</dbReference>
<dbReference type="InterPro" id="IPR011330">
    <property type="entry name" value="Glyco_hydro/deAcase_b/a-brl"/>
</dbReference>
<feature type="domain" description="NodB homology" evidence="10">
    <location>
        <begin position="120"/>
        <end position="326"/>
    </location>
</feature>
<evidence type="ECO:0000259" key="10">
    <source>
        <dbReference type="PROSITE" id="PS51677"/>
    </source>
</evidence>
<comment type="caution">
    <text evidence="11">The sequence shown here is derived from an EMBL/GenBank/DDBJ whole genome shotgun (WGS) entry which is preliminary data.</text>
</comment>
<dbReference type="Gene3D" id="3.30.60.10">
    <property type="entry name" value="Endochitinase-like"/>
    <property type="match status" value="1"/>
</dbReference>
<proteinExistence type="predicted"/>
<dbReference type="CDD" id="cd11618">
    <property type="entry name" value="ChtBD1_1"/>
    <property type="match status" value="1"/>
</dbReference>
<dbReference type="PANTHER" id="PTHR46471">
    <property type="entry name" value="CHITIN DEACETYLASE"/>
    <property type="match status" value="1"/>
</dbReference>
<evidence type="ECO:0000259" key="9">
    <source>
        <dbReference type="PROSITE" id="PS50941"/>
    </source>
</evidence>
<dbReference type="SUPFAM" id="SSF57016">
    <property type="entry name" value="Plant lectins/antimicrobial peptides"/>
    <property type="match status" value="1"/>
</dbReference>
<dbReference type="Pfam" id="PF00187">
    <property type="entry name" value="Chitin_bind_1"/>
    <property type="match status" value="1"/>
</dbReference>
<protein>
    <recommendedName>
        <fullName evidence="13">Glycoside hydrolase/deacetylase</fullName>
    </recommendedName>
</protein>
<feature type="domain" description="Chitin-binding type-1" evidence="9">
    <location>
        <begin position="64"/>
        <end position="106"/>
    </location>
</feature>
<keyword evidence="7" id="KW-1015">Disulfide bond</keyword>
<feature type="signal peptide" evidence="8">
    <location>
        <begin position="1"/>
        <end position="26"/>
    </location>
</feature>
<dbReference type="SUPFAM" id="SSF88713">
    <property type="entry name" value="Glycoside hydrolase/deacetylase"/>
    <property type="match status" value="1"/>
</dbReference>
<dbReference type="Proteomes" id="UP001479436">
    <property type="component" value="Unassembled WGS sequence"/>
</dbReference>
<dbReference type="InterPro" id="IPR001002">
    <property type="entry name" value="Chitin-bd_1"/>
</dbReference>